<comment type="pathway">
    <text evidence="10">Cell wall biogenesis; peptidoglycan biosynthesis.</text>
</comment>
<feature type="transmembrane region" description="Helical" evidence="10">
    <location>
        <begin position="78"/>
        <end position="102"/>
    </location>
</feature>
<dbReference type="PANTHER" id="PTHR47019">
    <property type="entry name" value="LIPID II FLIPPASE MURJ"/>
    <property type="match status" value="1"/>
</dbReference>
<dbReference type="HAMAP" id="MF_02078">
    <property type="entry name" value="MurJ_MviN"/>
    <property type="match status" value="1"/>
</dbReference>
<feature type="transmembrane region" description="Helical" evidence="10">
    <location>
        <begin position="456"/>
        <end position="474"/>
    </location>
</feature>
<keyword evidence="10 11" id="KW-0961">Cell wall biogenesis/degradation</keyword>
<feature type="transmembrane region" description="Helical" evidence="10">
    <location>
        <begin position="217"/>
        <end position="246"/>
    </location>
</feature>
<evidence type="ECO:0000256" key="8">
    <source>
        <dbReference type="ARBA" id="ARBA00060041"/>
    </source>
</evidence>
<dbReference type="STRING" id="1579979.WM2015_2151"/>
<evidence type="ECO:0000256" key="11">
    <source>
        <dbReference type="PIRNR" id="PIRNR002869"/>
    </source>
</evidence>
<feature type="transmembrane region" description="Helical" evidence="10">
    <location>
        <begin position="486"/>
        <end position="509"/>
    </location>
</feature>
<dbReference type="KEGG" id="wma:WM2015_2151"/>
<evidence type="ECO:0000256" key="5">
    <source>
        <dbReference type="ARBA" id="ARBA00022984"/>
    </source>
</evidence>
<feature type="transmembrane region" description="Helical" evidence="10">
    <location>
        <begin position="266"/>
        <end position="285"/>
    </location>
</feature>
<accession>A0A0K0XXT6</accession>
<dbReference type="Pfam" id="PF03023">
    <property type="entry name" value="MurJ"/>
    <property type="match status" value="1"/>
</dbReference>
<evidence type="ECO:0000256" key="2">
    <source>
        <dbReference type="ARBA" id="ARBA00022475"/>
    </source>
</evidence>
<evidence type="ECO:0000256" key="3">
    <source>
        <dbReference type="ARBA" id="ARBA00022692"/>
    </source>
</evidence>
<feature type="transmembrane region" description="Helical" evidence="10">
    <location>
        <begin position="371"/>
        <end position="396"/>
    </location>
</feature>
<feature type="transmembrane region" description="Helical" evidence="10">
    <location>
        <begin position="416"/>
        <end position="436"/>
    </location>
</feature>
<dbReference type="RefSeq" id="WP_049727065.1">
    <property type="nucleotide sequence ID" value="NZ_CP012154.1"/>
</dbReference>
<keyword evidence="3 10" id="KW-0812">Transmembrane</keyword>
<dbReference type="EMBL" id="CP012154">
    <property type="protein sequence ID" value="AKS42514.1"/>
    <property type="molecule type" value="Genomic_DNA"/>
</dbReference>
<dbReference type="NCBIfam" id="TIGR01695">
    <property type="entry name" value="murJ_mviN"/>
    <property type="match status" value="1"/>
</dbReference>
<evidence type="ECO:0000313" key="13">
    <source>
        <dbReference type="Proteomes" id="UP000066624"/>
    </source>
</evidence>
<evidence type="ECO:0000256" key="4">
    <source>
        <dbReference type="ARBA" id="ARBA00022960"/>
    </source>
</evidence>
<dbReference type="CDD" id="cd13123">
    <property type="entry name" value="MATE_MurJ_like"/>
    <property type="match status" value="1"/>
</dbReference>
<evidence type="ECO:0000256" key="7">
    <source>
        <dbReference type="ARBA" id="ARBA00023136"/>
    </source>
</evidence>
<dbReference type="GO" id="GO:0034204">
    <property type="term" value="P:lipid translocation"/>
    <property type="evidence" value="ECO:0007669"/>
    <property type="project" value="TreeGrafter"/>
</dbReference>
<keyword evidence="7 10" id="KW-0472">Membrane</keyword>
<comment type="subcellular location">
    <subcellularLocation>
        <location evidence="10">Cell inner membrane</location>
        <topology evidence="10">Multi-pass membrane protein</topology>
    </subcellularLocation>
    <subcellularLocation>
        <location evidence="1">Cell membrane</location>
        <topology evidence="1">Multi-pass membrane protein</topology>
    </subcellularLocation>
</comment>
<dbReference type="InterPro" id="IPR051050">
    <property type="entry name" value="Lipid_II_flippase_MurJ/MviN"/>
</dbReference>
<evidence type="ECO:0000256" key="6">
    <source>
        <dbReference type="ARBA" id="ARBA00022989"/>
    </source>
</evidence>
<dbReference type="PANTHER" id="PTHR47019:SF1">
    <property type="entry name" value="LIPID II FLIPPASE MURJ"/>
    <property type="match status" value="1"/>
</dbReference>
<evidence type="ECO:0000256" key="1">
    <source>
        <dbReference type="ARBA" id="ARBA00004651"/>
    </source>
</evidence>
<dbReference type="Proteomes" id="UP000066624">
    <property type="component" value="Chromosome"/>
</dbReference>
<keyword evidence="10 11" id="KW-0813">Transport</keyword>
<keyword evidence="5 10" id="KW-0573">Peptidoglycan synthesis</keyword>
<dbReference type="PRINTS" id="PR01806">
    <property type="entry name" value="VIRFACTRMVIN"/>
</dbReference>
<dbReference type="AlphaFoldDB" id="A0A0K0XXT6"/>
<comment type="function">
    <text evidence="8 10 11">Involved in peptidoglycan biosynthesis. Transports lipid-linked peptidoglycan precursors from the inner to the outer leaflet of the cytoplasmic membrane.</text>
</comment>
<dbReference type="GO" id="GO:0071555">
    <property type="term" value="P:cell wall organization"/>
    <property type="evidence" value="ECO:0007669"/>
    <property type="project" value="UniProtKB-UniRule"/>
</dbReference>
<keyword evidence="10" id="KW-0997">Cell inner membrane</keyword>
<dbReference type="PIRSF" id="PIRSF002869">
    <property type="entry name" value="MviN"/>
    <property type="match status" value="1"/>
</dbReference>
<protein>
    <recommendedName>
        <fullName evidence="10">Probable lipid II flippase MurJ</fullName>
    </recommendedName>
</protein>
<dbReference type="InterPro" id="IPR004268">
    <property type="entry name" value="MurJ"/>
</dbReference>
<comment type="similarity">
    <text evidence="9 10 11">Belongs to the MurJ/MviN family.</text>
</comment>
<dbReference type="GO" id="GO:0009252">
    <property type="term" value="P:peptidoglycan biosynthetic process"/>
    <property type="evidence" value="ECO:0007669"/>
    <property type="project" value="UniProtKB-UniRule"/>
</dbReference>
<feature type="transmembrane region" description="Helical" evidence="10">
    <location>
        <begin position="297"/>
        <end position="325"/>
    </location>
</feature>
<keyword evidence="6 10" id="KW-1133">Transmembrane helix</keyword>
<evidence type="ECO:0000313" key="12">
    <source>
        <dbReference type="EMBL" id="AKS42514.1"/>
    </source>
</evidence>
<feature type="transmembrane region" description="Helical" evidence="10">
    <location>
        <begin position="337"/>
        <end position="359"/>
    </location>
</feature>
<reference evidence="12 13" key="1">
    <citation type="submission" date="2015-07" db="EMBL/GenBank/DDBJ databases">
        <authorList>
            <person name="Noorani M."/>
        </authorList>
    </citation>
    <scope>NUCLEOTIDE SEQUENCE [LARGE SCALE GENOMIC DNA]</scope>
    <source>
        <strain evidence="12 13">KCTC 42284</strain>
    </source>
</reference>
<feature type="transmembrane region" description="Helical" evidence="10">
    <location>
        <begin position="149"/>
        <end position="170"/>
    </location>
</feature>
<feature type="transmembrane region" description="Helical" evidence="10">
    <location>
        <begin position="122"/>
        <end position="142"/>
    </location>
</feature>
<dbReference type="GO" id="GO:0008360">
    <property type="term" value="P:regulation of cell shape"/>
    <property type="evidence" value="ECO:0007669"/>
    <property type="project" value="UniProtKB-UniRule"/>
</dbReference>
<dbReference type="GO" id="GO:0005886">
    <property type="term" value="C:plasma membrane"/>
    <property type="evidence" value="ECO:0007669"/>
    <property type="project" value="UniProtKB-SubCell"/>
</dbReference>
<keyword evidence="13" id="KW-1185">Reference proteome</keyword>
<sequence>MTLVSRLLGLVRDIVIARWFGASAATDAFVAAFKIPNFLRRLFAEGSFSLAFVPVLSEYKERGDHEALRSLIDATTGVLLAVLLVITAIGVLAAPWVISLFAPGFRENPAQFALATEMLRVTFPYLMLIALTALAGGILNTLGRFALPALTPALLNVSLIVAAVVFSAQFEEPIKALAWGVLVAGLLQLGFLLPSLARHGVLPRPRPDFRHPGVRRILRLMVPTLFGSSVAQISLLLDVLIASLLFTGSISWLYYADRMMEFPLGLFGVALSTVILPALSGLHAGGQSGRFRRTMDWALLLGVVVGIPAAVGLAVLAEPVIIALFQYGAFDPESARMAALALMVYCLGLPAFMGVKILAPGYFSRQDTATPVKIAIIALSTNMLLNVTYVLLLAAWLSGWDFSGGLFETLAAQPGVHVGLALASASSAWLNAGLLWRGLRKLDLAPTLPGIQWLRVALASLVMGGLVAWLMPSAEALLEFGLWTRLAWLGVGVIAGGLVYGLTLLLLGLSPRALLKPSEEGS</sequence>
<keyword evidence="2 10" id="KW-1003">Cell membrane</keyword>
<name>A0A0K0XXT6_9GAMM</name>
<gene>
    <name evidence="10" type="primary">murJ</name>
    <name evidence="12" type="ORF">WM2015_2151</name>
</gene>
<dbReference type="UniPathway" id="UPA00219"/>
<evidence type="ECO:0000256" key="10">
    <source>
        <dbReference type="HAMAP-Rule" id="MF_02078"/>
    </source>
</evidence>
<dbReference type="PATRIC" id="fig|1579979.3.peg.2197"/>
<dbReference type="GO" id="GO:0015648">
    <property type="term" value="F:lipid-linked peptidoglycan transporter activity"/>
    <property type="evidence" value="ECO:0007669"/>
    <property type="project" value="UniProtKB-UniRule"/>
</dbReference>
<feature type="transmembrane region" description="Helical" evidence="10">
    <location>
        <begin position="176"/>
        <end position="196"/>
    </location>
</feature>
<evidence type="ECO:0000256" key="9">
    <source>
        <dbReference type="ARBA" id="ARBA00061532"/>
    </source>
</evidence>
<keyword evidence="4 10" id="KW-0133">Cell shape</keyword>
<proteinExistence type="inferred from homology"/>
<dbReference type="OrthoDB" id="9816572at2"/>
<organism evidence="12 13">
    <name type="scientific">Wenzhouxiangella marina</name>
    <dbReference type="NCBI Taxonomy" id="1579979"/>
    <lineage>
        <taxon>Bacteria</taxon>
        <taxon>Pseudomonadati</taxon>
        <taxon>Pseudomonadota</taxon>
        <taxon>Gammaproteobacteria</taxon>
        <taxon>Chromatiales</taxon>
        <taxon>Wenzhouxiangellaceae</taxon>
        <taxon>Wenzhouxiangella</taxon>
    </lineage>
</organism>